<gene>
    <name evidence="1" type="ORF">ALEPTO_LOCUS643</name>
</gene>
<evidence type="ECO:0000313" key="2">
    <source>
        <dbReference type="Proteomes" id="UP000789508"/>
    </source>
</evidence>
<proteinExistence type="predicted"/>
<organism evidence="1 2">
    <name type="scientific">Ambispora leptoticha</name>
    <dbReference type="NCBI Taxonomy" id="144679"/>
    <lineage>
        <taxon>Eukaryota</taxon>
        <taxon>Fungi</taxon>
        <taxon>Fungi incertae sedis</taxon>
        <taxon>Mucoromycota</taxon>
        <taxon>Glomeromycotina</taxon>
        <taxon>Glomeromycetes</taxon>
        <taxon>Archaeosporales</taxon>
        <taxon>Ambisporaceae</taxon>
        <taxon>Ambispora</taxon>
    </lineage>
</organism>
<reference evidence="1" key="1">
    <citation type="submission" date="2021-06" db="EMBL/GenBank/DDBJ databases">
        <authorList>
            <person name="Kallberg Y."/>
            <person name="Tangrot J."/>
            <person name="Rosling A."/>
        </authorList>
    </citation>
    <scope>NUCLEOTIDE SEQUENCE</scope>
    <source>
        <strain evidence="1">FL130A</strain>
    </source>
</reference>
<dbReference type="EMBL" id="CAJVPS010000049">
    <property type="protein sequence ID" value="CAG8445434.1"/>
    <property type="molecule type" value="Genomic_DNA"/>
</dbReference>
<accession>A0A9N8V756</accession>
<evidence type="ECO:0000313" key="1">
    <source>
        <dbReference type="EMBL" id="CAG8445434.1"/>
    </source>
</evidence>
<name>A0A9N8V756_9GLOM</name>
<dbReference type="Proteomes" id="UP000789508">
    <property type="component" value="Unassembled WGS sequence"/>
</dbReference>
<sequence length="162" mass="18931">MPTRLNLSRTRVRYNLNKRRMQVPTLTRLQSTFKNLMSNQRFPSKIKCNKELKGRAKRQYENYNSRWPMPHPSQRIIELKNEAEGRSQSNSDIGHNNKKRKCPVEFIDERGQSGYIRKQTYVTGHSSSTLQVDNSTVGVIRKIVTPSGTKRLILCHPFEKKD</sequence>
<comment type="caution">
    <text evidence="1">The sequence shown here is derived from an EMBL/GenBank/DDBJ whole genome shotgun (WGS) entry which is preliminary data.</text>
</comment>
<protein>
    <submittedName>
        <fullName evidence="1">10317_t:CDS:1</fullName>
    </submittedName>
</protein>
<dbReference type="AlphaFoldDB" id="A0A9N8V756"/>
<keyword evidence="2" id="KW-1185">Reference proteome</keyword>